<dbReference type="InterPro" id="IPR022237">
    <property type="entry name" value="PsiD-like"/>
</dbReference>
<dbReference type="AlphaFoldDB" id="A0AAJ0FNS7"/>
<dbReference type="PANTHER" id="PTHR10067:SF9">
    <property type="entry name" value="PHOSPHATIDYLSERINE DECARBOXYLASE FAMILY PROTEIN (AFU_ORTHOLOGUE AFUA_7G01730)"/>
    <property type="match status" value="1"/>
</dbReference>
<gene>
    <name evidence="4" type="ORF">QQS21_011033</name>
</gene>
<keyword evidence="1" id="KW-0210">Decarboxylase</keyword>
<evidence type="ECO:0000256" key="1">
    <source>
        <dbReference type="ARBA" id="ARBA00022793"/>
    </source>
</evidence>
<organism evidence="4 5">
    <name type="scientific">Conoideocrella luteorostrata</name>
    <dbReference type="NCBI Taxonomy" id="1105319"/>
    <lineage>
        <taxon>Eukaryota</taxon>
        <taxon>Fungi</taxon>
        <taxon>Dikarya</taxon>
        <taxon>Ascomycota</taxon>
        <taxon>Pezizomycotina</taxon>
        <taxon>Sordariomycetes</taxon>
        <taxon>Hypocreomycetidae</taxon>
        <taxon>Hypocreales</taxon>
        <taxon>Clavicipitaceae</taxon>
        <taxon>Conoideocrella</taxon>
    </lineage>
</organism>
<dbReference type="Pfam" id="PF12588">
    <property type="entry name" value="PSDC"/>
    <property type="match status" value="1"/>
</dbReference>
<sequence length="393" mass="43938">MRDEFVRHIISRAGSSSTLQSPALRRFQRFIENNPRIFMHFAQMFDEAPHEQSSRTDPGRGGRINDYKQMLAVLDYIVRHGPGWSSGAATVGLVGLPMFAVMDYVLSTASYGVQSPASTHVLGFDHEGWFGPEAIKALTDCANIPRKSNFKFDEFYVCDSSAMHYGFKSWDDFFTRKIHEDTRPVASPRDDDVIVHACESSAYNIESNVKLRDNFFIKGQPYSLRDMLGNDPLAHYFARGTVYQAFLSALSYHRWHAPVSGVVRRAFVQDGTYFSLPLWLGPAKEGETADRMVPSQGYLSAMAARGIIIVEADNKDIGLVAFVAVGMSEVSTCEITVREGQWIEKGTGIGMFHFGGSSYCLLFRHGLQLDGLPDVAKKENCAVRDRFATVRQP</sequence>
<dbReference type="InterPro" id="IPR003817">
    <property type="entry name" value="PS_Dcarbxylase"/>
</dbReference>
<dbReference type="PANTHER" id="PTHR10067">
    <property type="entry name" value="PHOSPHATIDYLSERINE DECARBOXYLASE"/>
    <property type="match status" value="1"/>
</dbReference>
<dbReference type="Proteomes" id="UP001251528">
    <property type="component" value="Unassembled WGS sequence"/>
</dbReference>
<protein>
    <recommendedName>
        <fullName evidence="3">L-tryptophan decarboxylase PsiD-like domain-containing protein</fullName>
    </recommendedName>
</protein>
<accession>A0AAJ0FNS7</accession>
<feature type="domain" description="L-tryptophan decarboxylase PsiD-like" evidence="3">
    <location>
        <begin position="22"/>
        <end position="110"/>
    </location>
</feature>
<reference evidence="4" key="1">
    <citation type="submission" date="2023-06" db="EMBL/GenBank/DDBJ databases">
        <title>Conoideocrella luteorostrata (Hypocreales: Clavicipitaceae), a potential biocontrol fungus for elongate hemlock scale in United States Christmas tree production areas.</title>
        <authorList>
            <person name="Barrett H."/>
            <person name="Lovett B."/>
            <person name="Macias A.M."/>
            <person name="Stajich J.E."/>
            <person name="Kasson M.T."/>
        </authorList>
    </citation>
    <scope>NUCLEOTIDE SEQUENCE</scope>
    <source>
        <strain evidence="4">ARSEF 14590</strain>
    </source>
</reference>
<evidence type="ECO:0000256" key="2">
    <source>
        <dbReference type="ARBA" id="ARBA00023239"/>
    </source>
</evidence>
<evidence type="ECO:0000313" key="5">
    <source>
        <dbReference type="Proteomes" id="UP001251528"/>
    </source>
</evidence>
<dbReference type="GO" id="GO:0004609">
    <property type="term" value="F:phosphatidylserine decarboxylase activity"/>
    <property type="evidence" value="ECO:0007669"/>
    <property type="project" value="InterPro"/>
</dbReference>
<dbReference type="EMBL" id="JASWJB010000348">
    <property type="protein sequence ID" value="KAK2591281.1"/>
    <property type="molecule type" value="Genomic_DNA"/>
</dbReference>
<dbReference type="GO" id="GO:0006646">
    <property type="term" value="P:phosphatidylethanolamine biosynthetic process"/>
    <property type="evidence" value="ECO:0007669"/>
    <property type="project" value="TreeGrafter"/>
</dbReference>
<evidence type="ECO:0000313" key="4">
    <source>
        <dbReference type="EMBL" id="KAK2591281.1"/>
    </source>
</evidence>
<evidence type="ECO:0000259" key="3">
    <source>
        <dbReference type="Pfam" id="PF12588"/>
    </source>
</evidence>
<dbReference type="Pfam" id="PF02666">
    <property type="entry name" value="PS_Dcarbxylase"/>
    <property type="match status" value="1"/>
</dbReference>
<name>A0AAJ0FNS7_9HYPO</name>
<proteinExistence type="predicted"/>
<comment type="caution">
    <text evidence="4">The sequence shown here is derived from an EMBL/GenBank/DDBJ whole genome shotgun (WGS) entry which is preliminary data.</text>
</comment>
<keyword evidence="5" id="KW-1185">Reference proteome</keyword>
<dbReference type="GO" id="GO:0005739">
    <property type="term" value="C:mitochondrion"/>
    <property type="evidence" value="ECO:0007669"/>
    <property type="project" value="TreeGrafter"/>
</dbReference>
<keyword evidence="2" id="KW-0456">Lyase</keyword>